<dbReference type="InterPro" id="IPR000522">
    <property type="entry name" value="ABC_transptr_permease_BtuC"/>
</dbReference>
<dbReference type="InterPro" id="IPR037294">
    <property type="entry name" value="ABC_BtuC-like"/>
</dbReference>
<dbReference type="Pfam" id="PF01032">
    <property type="entry name" value="FecCD"/>
    <property type="match status" value="1"/>
</dbReference>
<evidence type="ECO:0000256" key="4">
    <source>
        <dbReference type="ARBA" id="ARBA00022475"/>
    </source>
</evidence>
<accession>A0A6H9YHW7</accession>
<comment type="similarity">
    <text evidence="2">Belongs to the binding-protein-dependent transport system permease family. FecCD subfamily.</text>
</comment>
<dbReference type="EMBL" id="WBMT01000013">
    <property type="protein sequence ID" value="KAB2345529.1"/>
    <property type="molecule type" value="Genomic_DNA"/>
</dbReference>
<dbReference type="AlphaFoldDB" id="A0A6H9YHW7"/>
<feature type="transmembrane region" description="Helical" evidence="9">
    <location>
        <begin position="274"/>
        <end position="296"/>
    </location>
</feature>
<dbReference type="FunFam" id="1.10.3470.10:FF:000001">
    <property type="entry name" value="Vitamin B12 ABC transporter permease BtuC"/>
    <property type="match status" value="1"/>
</dbReference>
<evidence type="ECO:0000256" key="8">
    <source>
        <dbReference type="SAM" id="MobiDB-lite"/>
    </source>
</evidence>
<dbReference type="OrthoDB" id="9782305at2"/>
<feature type="transmembrane region" description="Helical" evidence="9">
    <location>
        <begin position="130"/>
        <end position="151"/>
    </location>
</feature>
<evidence type="ECO:0000256" key="6">
    <source>
        <dbReference type="ARBA" id="ARBA00022989"/>
    </source>
</evidence>
<evidence type="ECO:0000313" key="11">
    <source>
        <dbReference type="Proteomes" id="UP000468735"/>
    </source>
</evidence>
<keyword evidence="5 9" id="KW-0812">Transmembrane</keyword>
<feature type="transmembrane region" description="Helical" evidence="9">
    <location>
        <begin position="187"/>
        <end position="207"/>
    </location>
</feature>
<dbReference type="GO" id="GO:0022857">
    <property type="term" value="F:transmembrane transporter activity"/>
    <property type="evidence" value="ECO:0007669"/>
    <property type="project" value="InterPro"/>
</dbReference>
<dbReference type="Gene3D" id="1.10.3470.10">
    <property type="entry name" value="ABC transporter involved in vitamin B12 uptake, BtuC"/>
    <property type="match status" value="1"/>
</dbReference>
<gene>
    <name evidence="10" type="ORF">F8566_26600</name>
</gene>
<feature type="transmembrane region" description="Helical" evidence="9">
    <location>
        <begin position="49"/>
        <end position="70"/>
    </location>
</feature>
<dbReference type="GO" id="GO:0033214">
    <property type="term" value="P:siderophore-iron import into cell"/>
    <property type="evidence" value="ECO:0007669"/>
    <property type="project" value="TreeGrafter"/>
</dbReference>
<proteinExistence type="inferred from homology"/>
<dbReference type="CDD" id="cd06550">
    <property type="entry name" value="TM_ABC_iron-siderophores_like"/>
    <property type="match status" value="1"/>
</dbReference>
<feature type="transmembrane region" description="Helical" evidence="9">
    <location>
        <begin position="101"/>
        <end position="118"/>
    </location>
</feature>
<dbReference type="SUPFAM" id="SSF81345">
    <property type="entry name" value="ABC transporter involved in vitamin B12 uptake, BtuC"/>
    <property type="match status" value="1"/>
</dbReference>
<evidence type="ECO:0000256" key="2">
    <source>
        <dbReference type="ARBA" id="ARBA00007935"/>
    </source>
</evidence>
<name>A0A6H9YHW7_9ACTN</name>
<dbReference type="Proteomes" id="UP000468735">
    <property type="component" value="Unassembled WGS sequence"/>
</dbReference>
<dbReference type="PANTHER" id="PTHR30472">
    <property type="entry name" value="FERRIC ENTEROBACTIN TRANSPORT SYSTEM PERMEASE PROTEIN"/>
    <property type="match status" value="1"/>
</dbReference>
<feature type="region of interest" description="Disordered" evidence="8">
    <location>
        <begin position="1"/>
        <end position="43"/>
    </location>
</feature>
<keyword evidence="7 9" id="KW-0472">Membrane</keyword>
<evidence type="ECO:0000256" key="5">
    <source>
        <dbReference type="ARBA" id="ARBA00022692"/>
    </source>
</evidence>
<feature type="transmembrane region" description="Helical" evidence="9">
    <location>
        <begin position="157"/>
        <end position="175"/>
    </location>
</feature>
<comment type="subcellular location">
    <subcellularLocation>
        <location evidence="1">Cell membrane</location>
        <topology evidence="1">Multi-pass membrane protein</topology>
    </subcellularLocation>
</comment>
<reference evidence="10 11" key="1">
    <citation type="submission" date="2019-09" db="EMBL/GenBank/DDBJ databases">
        <title>Actinomadura physcomitrii sp. nov., a novel actinomycete isolated from moss [Physcomitrium sphaericum (Ludw) Fuernr].</title>
        <authorList>
            <person name="Zhuang X."/>
            <person name="Liu C."/>
        </authorList>
    </citation>
    <scope>NUCLEOTIDE SEQUENCE [LARGE SCALE GENOMIC DNA]</scope>
    <source>
        <strain evidence="10 11">HMC1</strain>
    </source>
</reference>
<evidence type="ECO:0000256" key="7">
    <source>
        <dbReference type="ARBA" id="ARBA00023136"/>
    </source>
</evidence>
<organism evidence="10 11">
    <name type="scientific">Actinomadura rudentiformis</name>
    <dbReference type="NCBI Taxonomy" id="359158"/>
    <lineage>
        <taxon>Bacteria</taxon>
        <taxon>Bacillati</taxon>
        <taxon>Actinomycetota</taxon>
        <taxon>Actinomycetes</taxon>
        <taxon>Streptosporangiales</taxon>
        <taxon>Thermomonosporaceae</taxon>
        <taxon>Actinomadura</taxon>
    </lineage>
</organism>
<feature type="compositionally biased region" description="Pro residues" evidence="8">
    <location>
        <begin position="24"/>
        <end position="39"/>
    </location>
</feature>
<keyword evidence="4" id="KW-1003">Cell membrane</keyword>
<feature type="transmembrane region" description="Helical" evidence="9">
    <location>
        <begin position="346"/>
        <end position="362"/>
    </location>
</feature>
<keyword evidence="3" id="KW-0813">Transport</keyword>
<protein>
    <submittedName>
        <fullName evidence="10">Iron chelate uptake ABC transporter family permease subunit</fullName>
    </submittedName>
</protein>
<evidence type="ECO:0000313" key="10">
    <source>
        <dbReference type="EMBL" id="KAB2345529.1"/>
    </source>
</evidence>
<sequence>MSSPRDRPSSRPCPKAPQVTLSKVPPPTGAPAPADPPPKGSSRYAARSAGLLGALLALLAVLALSLAVGAKPLSLNEVWQGLVDSGSPGYTVVHEMRLPRTLLGLLVGAALGLSGAVMQSATRNPLGDPGLLGINAGAAAAVVSAISFLGLSSFLGYVWFAFAGAAAVSVAVYAIGGGRTATPTRLALAGAALNAALFSYVNAVMLLDTAALDRMRFWTVGSLATAHPGTVERVLPFVVAGLVLSLVLARPLNAVAMGDDSARALGADPARTRAAAIVAVTLLCGAATAACGPIVFVGLMVPHLVRALTGPDLRWMLPYCALLSPALMLGADVIGRVIARPSEVQVGVVTVVLGGPFFLYFVRRRRTVAS</sequence>
<evidence type="ECO:0000256" key="9">
    <source>
        <dbReference type="SAM" id="Phobius"/>
    </source>
</evidence>
<comment type="caution">
    <text evidence="10">The sequence shown here is derived from an EMBL/GenBank/DDBJ whole genome shotgun (WGS) entry which is preliminary data.</text>
</comment>
<evidence type="ECO:0000256" key="3">
    <source>
        <dbReference type="ARBA" id="ARBA00022448"/>
    </source>
</evidence>
<feature type="transmembrane region" description="Helical" evidence="9">
    <location>
        <begin position="234"/>
        <end position="253"/>
    </location>
</feature>
<dbReference type="GO" id="GO:0005886">
    <property type="term" value="C:plasma membrane"/>
    <property type="evidence" value="ECO:0007669"/>
    <property type="project" value="UniProtKB-SubCell"/>
</dbReference>
<evidence type="ECO:0000256" key="1">
    <source>
        <dbReference type="ARBA" id="ARBA00004651"/>
    </source>
</evidence>
<dbReference type="PANTHER" id="PTHR30472:SF1">
    <property type="entry name" value="FE(3+) DICITRATE TRANSPORT SYSTEM PERMEASE PROTEIN FECC-RELATED"/>
    <property type="match status" value="1"/>
</dbReference>
<keyword evidence="11" id="KW-1185">Reference proteome</keyword>
<keyword evidence="6 9" id="KW-1133">Transmembrane helix</keyword>